<comment type="caution">
    <text evidence="9">The sequence shown here is derived from an EMBL/GenBank/DDBJ whole genome shotgun (WGS) entry which is preliminary data.</text>
</comment>
<dbReference type="EMBL" id="AGUE01000231">
    <property type="protein sequence ID" value="EHK96621.1"/>
    <property type="molecule type" value="Genomic_DNA"/>
</dbReference>
<dbReference type="InterPro" id="IPR001227">
    <property type="entry name" value="Ac_transferase_dom_sf"/>
</dbReference>
<dbReference type="InterPro" id="IPR020806">
    <property type="entry name" value="PKS_PP-bd"/>
</dbReference>
<dbReference type="PROSITE" id="PS50075">
    <property type="entry name" value="CARRIER"/>
    <property type="match status" value="1"/>
</dbReference>
<evidence type="ECO:0000259" key="7">
    <source>
        <dbReference type="PROSITE" id="PS52004"/>
    </source>
</evidence>
<dbReference type="InterPro" id="IPR009081">
    <property type="entry name" value="PP-bd_ACP"/>
</dbReference>
<dbReference type="Gene3D" id="3.40.50.720">
    <property type="entry name" value="NAD(P)-binding Rossmann-like Domain"/>
    <property type="match status" value="1"/>
</dbReference>
<dbReference type="Gene3D" id="3.90.180.10">
    <property type="entry name" value="Medium-chain alcohol dehydrogenases, catalytic domain"/>
    <property type="match status" value="1"/>
</dbReference>
<feature type="region of interest" description="C-terminal hotdog fold" evidence="5">
    <location>
        <begin position="594"/>
        <end position="775"/>
    </location>
</feature>
<organism evidence="9 10">
    <name type="scientific">Glarea lozoyensis (strain ATCC 74030 / MF5533)</name>
    <dbReference type="NCBI Taxonomy" id="1104152"/>
    <lineage>
        <taxon>Eukaryota</taxon>
        <taxon>Fungi</taxon>
        <taxon>Dikarya</taxon>
        <taxon>Ascomycota</taxon>
        <taxon>Pezizomycotina</taxon>
        <taxon>Leotiomycetes</taxon>
        <taxon>Helotiales</taxon>
        <taxon>Helotiaceae</taxon>
        <taxon>Glarea</taxon>
    </lineage>
</organism>
<dbReference type="HOGENOM" id="CLU_000022_31_0_1"/>
<dbReference type="SMART" id="SM00822">
    <property type="entry name" value="PKS_KR"/>
    <property type="match status" value="1"/>
</dbReference>
<keyword evidence="4" id="KW-0511">Multifunctional enzyme</keyword>
<dbReference type="GO" id="GO:0030639">
    <property type="term" value="P:polyketide biosynthetic process"/>
    <property type="evidence" value="ECO:0007669"/>
    <property type="project" value="UniProtKB-ARBA"/>
</dbReference>
<dbReference type="InterPro" id="IPR020807">
    <property type="entry name" value="PKS_DH"/>
</dbReference>
<dbReference type="InterPro" id="IPR016035">
    <property type="entry name" value="Acyl_Trfase/lysoPLipase"/>
</dbReference>
<dbReference type="Pfam" id="PF23114">
    <property type="entry name" value="NAD-bd_HRPKS_sdrA"/>
    <property type="match status" value="1"/>
</dbReference>
<feature type="domain" description="Ketosynthase family 3 (KS3)" evidence="7">
    <location>
        <begin position="1"/>
        <end position="130"/>
    </location>
</feature>
<keyword evidence="3" id="KW-0808">Transferase</keyword>
<dbReference type="GO" id="GO:0004312">
    <property type="term" value="F:fatty acid synthase activity"/>
    <property type="evidence" value="ECO:0007669"/>
    <property type="project" value="TreeGrafter"/>
</dbReference>
<dbReference type="CDD" id="cd05195">
    <property type="entry name" value="enoyl_red"/>
    <property type="match status" value="1"/>
</dbReference>
<dbReference type="PROSITE" id="PS52019">
    <property type="entry name" value="PKS_MFAS_DH"/>
    <property type="match status" value="1"/>
</dbReference>
<evidence type="ECO:0000259" key="8">
    <source>
        <dbReference type="PROSITE" id="PS52019"/>
    </source>
</evidence>
<evidence type="ECO:0000313" key="10">
    <source>
        <dbReference type="Proteomes" id="UP000005446"/>
    </source>
</evidence>
<dbReference type="Gene3D" id="3.40.366.10">
    <property type="entry name" value="Malonyl-Coenzyme A Acyl Carrier Protein, domain 2"/>
    <property type="match status" value="1"/>
</dbReference>
<evidence type="ECO:0000256" key="2">
    <source>
        <dbReference type="ARBA" id="ARBA00022553"/>
    </source>
</evidence>
<dbReference type="SUPFAM" id="SSF53901">
    <property type="entry name" value="Thiolase-like"/>
    <property type="match status" value="1"/>
</dbReference>
<dbReference type="InterPro" id="IPR057326">
    <property type="entry name" value="KR_dom"/>
</dbReference>
<dbReference type="OrthoDB" id="329835at2759"/>
<dbReference type="InterPro" id="IPR042104">
    <property type="entry name" value="PKS_dehydratase_sf"/>
</dbReference>
<dbReference type="SUPFAM" id="SSF51735">
    <property type="entry name" value="NAD(P)-binding Rossmann-fold domains"/>
    <property type="match status" value="2"/>
</dbReference>
<name>H0EXX8_GLAL7</name>
<reference evidence="9 10" key="1">
    <citation type="journal article" date="2012" name="Eukaryot. Cell">
        <title>Genome sequence of the fungus Glarea lozoyensis: the first genome sequence of a species from the Helotiaceae family.</title>
        <authorList>
            <person name="Youssar L."/>
            <person name="Gruening B.A."/>
            <person name="Erxleben A."/>
            <person name="Guenther S."/>
            <person name="Huettel W."/>
        </authorList>
    </citation>
    <scope>NUCLEOTIDE SEQUENCE [LARGE SCALE GENOMIC DNA]</scope>
    <source>
        <strain evidence="10">ATCC 74030 / MF5533</strain>
    </source>
</reference>
<dbReference type="InterPro" id="IPR056501">
    <property type="entry name" value="NAD-bd_HRPKS_sdrA"/>
</dbReference>
<dbReference type="InterPro" id="IPR013154">
    <property type="entry name" value="ADH-like_N"/>
</dbReference>
<dbReference type="Pfam" id="PF08240">
    <property type="entry name" value="ADH_N"/>
    <property type="match status" value="1"/>
</dbReference>
<dbReference type="FunFam" id="3.40.50.720:FF:000209">
    <property type="entry name" value="Polyketide synthase Pks12"/>
    <property type="match status" value="1"/>
</dbReference>
<feature type="domain" description="Carrier" evidence="6">
    <location>
        <begin position="1612"/>
        <end position="1689"/>
    </location>
</feature>
<dbReference type="SMART" id="SM00823">
    <property type="entry name" value="PKS_PP"/>
    <property type="match status" value="1"/>
</dbReference>
<dbReference type="InterPro" id="IPR014031">
    <property type="entry name" value="Ketoacyl_synth_C"/>
</dbReference>
<dbReference type="GO" id="GO:0016491">
    <property type="term" value="F:oxidoreductase activity"/>
    <property type="evidence" value="ECO:0007669"/>
    <property type="project" value="InterPro"/>
</dbReference>
<dbReference type="Pfam" id="PF23297">
    <property type="entry name" value="ACP_SdgA_C"/>
    <property type="match status" value="1"/>
</dbReference>
<dbReference type="GO" id="GO:0031177">
    <property type="term" value="F:phosphopantetheine binding"/>
    <property type="evidence" value="ECO:0007669"/>
    <property type="project" value="InterPro"/>
</dbReference>
<dbReference type="Gene3D" id="3.10.129.110">
    <property type="entry name" value="Polyketide synthase dehydratase"/>
    <property type="match status" value="1"/>
</dbReference>
<evidence type="ECO:0000256" key="5">
    <source>
        <dbReference type="PROSITE-ProRule" id="PRU01363"/>
    </source>
</evidence>
<dbReference type="SUPFAM" id="SSF47336">
    <property type="entry name" value="ACP-like"/>
    <property type="match status" value="1"/>
</dbReference>
<dbReference type="PROSITE" id="PS52004">
    <property type="entry name" value="KS3_2"/>
    <property type="match status" value="1"/>
</dbReference>
<dbReference type="InterPro" id="IPR011032">
    <property type="entry name" value="GroES-like_sf"/>
</dbReference>
<dbReference type="Gene3D" id="3.40.47.10">
    <property type="match status" value="1"/>
</dbReference>
<dbReference type="SUPFAM" id="SSF50129">
    <property type="entry name" value="GroES-like"/>
    <property type="match status" value="1"/>
</dbReference>
<keyword evidence="1" id="KW-0596">Phosphopantetheine</keyword>
<dbReference type="GO" id="GO:1901336">
    <property type="term" value="P:lactone biosynthetic process"/>
    <property type="evidence" value="ECO:0007669"/>
    <property type="project" value="UniProtKB-ARBA"/>
</dbReference>
<dbReference type="Pfam" id="PF00698">
    <property type="entry name" value="Acyl_transf_1"/>
    <property type="match status" value="1"/>
</dbReference>
<dbReference type="CDD" id="cd00833">
    <property type="entry name" value="PKS"/>
    <property type="match status" value="1"/>
</dbReference>
<dbReference type="InterPro" id="IPR006162">
    <property type="entry name" value="Ppantetheine_attach_site"/>
</dbReference>
<dbReference type="PANTHER" id="PTHR43775:SF40">
    <property type="entry name" value="NORSOLORINIC ACID SYNTHASE STCA"/>
    <property type="match status" value="1"/>
</dbReference>
<dbReference type="InterPro" id="IPR050091">
    <property type="entry name" value="PKS_NRPS_Biosynth_Enz"/>
</dbReference>
<dbReference type="Pfam" id="PF13602">
    <property type="entry name" value="ADH_zinc_N_2"/>
    <property type="match status" value="1"/>
</dbReference>
<evidence type="ECO:0000256" key="1">
    <source>
        <dbReference type="ARBA" id="ARBA00022450"/>
    </source>
</evidence>
<dbReference type="InterPro" id="IPR016039">
    <property type="entry name" value="Thiolase-like"/>
</dbReference>
<comment type="caution">
    <text evidence="5">Lacks conserved residue(s) required for the propagation of feature annotation.</text>
</comment>
<evidence type="ECO:0000256" key="4">
    <source>
        <dbReference type="ARBA" id="ARBA00023268"/>
    </source>
</evidence>
<keyword evidence="2" id="KW-0597">Phosphoprotein</keyword>
<feature type="region of interest" description="N-terminal hotdog fold" evidence="5">
    <location>
        <begin position="423"/>
        <end position="569"/>
    </location>
</feature>
<dbReference type="InterPro" id="IPR036736">
    <property type="entry name" value="ACP-like_sf"/>
</dbReference>
<dbReference type="InParanoid" id="H0EXX8"/>
<dbReference type="GO" id="GO:0006633">
    <property type="term" value="P:fatty acid biosynthetic process"/>
    <property type="evidence" value="ECO:0007669"/>
    <property type="project" value="TreeGrafter"/>
</dbReference>
<dbReference type="InterPro" id="IPR036291">
    <property type="entry name" value="NAD(P)-bd_dom_sf"/>
</dbReference>
<evidence type="ECO:0000313" key="9">
    <source>
        <dbReference type="EMBL" id="EHK96621.1"/>
    </source>
</evidence>
<dbReference type="InterPro" id="IPR032821">
    <property type="entry name" value="PKS_assoc"/>
</dbReference>
<gene>
    <name evidence="9" type="ORF">M7I_7671</name>
</gene>
<dbReference type="InterPro" id="IPR013968">
    <property type="entry name" value="PKS_KR"/>
</dbReference>
<dbReference type="Pfam" id="PF16197">
    <property type="entry name" value="KAsynt_C_assoc"/>
    <property type="match status" value="1"/>
</dbReference>
<keyword evidence="10" id="KW-1185">Reference proteome</keyword>
<dbReference type="Proteomes" id="UP000005446">
    <property type="component" value="Unassembled WGS sequence"/>
</dbReference>
<dbReference type="InterPro" id="IPR020841">
    <property type="entry name" value="PKS_Beta-ketoAc_synthase_dom"/>
</dbReference>
<dbReference type="SMART" id="SM00825">
    <property type="entry name" value="PKS_KS"/>
    <property type="match status" value="1"/>
</dbReference>
<evidence type="ECO:0000256" key="3">
    <source>
        <dbReference type="ARBA" id="ARBA00022679"/>
    </source>
</evidence>
<dbReference type="PROSITE" id="PS00012">
    <property type="entry name" value="PHOSPHOPANTETHEINE"/>
    <property type="match status" value="1"/>
</dbReference>
<protein>
    <submittedName>
        <fullName evidence="9">Putative Mycocerosic acid synthase</fullName>
    </submittedName>
</protein>
<dbReference type="SUPFAM" id="SSF52151">
    <property type="entry name" value="FabD/lysophospholipase-like"/>
    <property type="match status" value="1"/>
</dbReference>
<dbReference type="InterPro" id="IPR020843">
    <property type="entry name" value="ER"/>
</dbReference>
<sequence>MQEDTVEVRDCHGTGTKVGDPIEAEAIHRTIGQKMSSSRKKLYVGSVKPNIGHLEAAAGVASIIKGVLALERGLIPPNLNFTTPNPSIPLDEWNMVVPTKLTAWPAAAVKRMSVSGFGMGGTNAHIVMEGFKQSAAIRNPNGITISTKKISKRLFVFSSHDKAGFRRISQAILAFLDTLGPATSSSGYLANLAHTLAVARSGLSWKTSIVAENTADLREQLSTMVGDDATRSPTKAPRIGFVFTGQGAQWARMGVELLERHVFAESVAKSTQFLREMGANWDPIAELIKEQKESRLGLPQISQPICTVLQIALVEELRSCGIKPSKVVGHSSGEIAAAYTIGALSHRDAIAIAYFRGTASAGLSAKQLDGGMMAVGCSRAEAQKLMKNSKIQATVACVNSPSNVTLSGDVVALEALRIIFDGLGIFARRLKMSFSVKAWLFRADSRLQREVVTQQFPTQSLLGAMMPTLEENERIWRMISIVLEAAQQIKEINKSALAYKLRDISFLAGLVLTEDVATEITVHLRPHLMATSGSTQPVWWEFTVSSCSGPTGKLRNNCRGLLSIIYEETSSPQMLEEESKVEANRIAKYQSTLIELPQTCTKKFFYERFAKSALPYGEVFQGVENCRPGPGKTCYDVKLIDIGETFSKGKLARPFLISPATLDAVLQGWLGSTCYDSADKENNGNFGFGKPMVPTSIRGLEISVNISADAATPDAAFIIATSASIPNTDIKEPPSLPALNSKGFNLVASISDDVGQLFYYRSNNNIQDLPKKLTNGTHPQEVHILEPIFVSHQSEIVSKELRDNLVDQGFVVTTSKGLGTIKTNVNDVNKQIYIALLELESPVLEDLSESEFQNIKKLFLSSERLLWITRGDNPSFGIVDGVARCVNNEIASTRFQVLHLSKEGINHGPRLAIRVLKHLEATADNEFRERNGCLQVQRIYKGHNEDEHIRNHLEDSTRVSSINDANALFSLTIGKPGLLDTLHFIREENYLDLPLAKTEIEVEVKATGLNFRDIMASMGLVPVTGLGQEACGIVLRAGTLAAESFKIGDRVSTLSIGGVHATKAICDFRVTAKIPEKLSFEEGAASSMAHITAYYALVKLARLRRGQSVLIHAAAGGVGQAAVQLAKHLGLVVYVTVGSEDKRRFMTEHFGIVPEHIFNSRDSSFAKGIHRVTAGRGVDCVLNSLSGELLRISWNCLATFGTFVEIGLRDITDNMRLDMRPFSKSATFTYLDIPTLIKEDPTAIGEALAEVFKLLQKDILQVPSPLTTYPVGKVEDAFRIMQQGKHRGKIVLTFQEEDKKNARVLCKAKDSLKLDPTGTYLFVGGLGGLGRSLAKEFVASGARNIALISRSGTSKAESKAVVDELIALGVQVKVFRADIANQSSFLSAMEDCSQQLPPVKGVIQMAMILRDGVIENMTYEDWTIPLRTKVQGTWNLHQYFNHDRPLDFMIFCSSISGICGNPGQAQYDAGNSYQDALAHYRHSQGLKAVSVNLGIMLDVGVIAESVTHNFKTWEQVLGIREPTFHALMKTIINSQQNSQGGDWSPQICVGLGTANIMAANNLPNPPWLEDPRFGPLAVSDKTLSSSADSEGSTTISLASKLSDAGNNKDLSLAANIITVALVAKIAEILRIPSSEVDPSRPMYQYGVDSLVALEVRNWITRELKANMALLDIVAATPMETFAAQISQKSKLVMGVS</sequence>
<dbReference type="Pfam" id="PF08659">
    <property type="entry name" value="KR"/>
    <property type="match status" value="1"/>
</dbReference>
<dbReference type="PANTHER" id="PTHR43775">
    <property type="entry name" value="FATTY ACID SYNTHASE"/>
    <property type="match status" value="1"/>
</dbReference>
<dbReference type="InterPro" id="IPR014043">
    <property type="entry name" value="Acyl_transferase_dom"/>
</dbReference>
<feature type="domain" description="PKS/mFAS DH" evidence="8">
    <location>
        <begin position="423"/>
        <end position="775"/>
    </location>
</feature>
<dbReference type="Pfam" id="PF02801">
    <property type="entry name" value="Ketoacyl-synt_C"/>
    <property type="match status" value="1"/>
</dbReference>
<proteinExistence type="predicted"/>
<accession>H0EXX8</accession>
<dbReference type="SMART" id="SM00826">
    <property type="entry name" value="PKS_DH"/>
    <property type="match status" value="1"/>
</dbReference>
<dbReference type="SMART" id="SM00829">
    <property type="entry name" value="PKS_ER"/>
    <property type="match status" value="1"/>
</dbReference>
<dbReference type="GO" id="GO:0008270">
    <property type="term" value="F:zinc ion binding"/>
    <property type="evidence" value="ECO:0007669"/>
    <property type="project" value="InterPro"/>
</dbReference>
<dbReference type="SMART" id="SM00827">
    <property type="entry name" value="PKS_AT"/>
    <property type="match status" value="1"/>
</dbReference>
<dbReference type="Pfam" id="PF14765">
    <property type="entry name" value="PS-DH"/>
    <property type="match status" value="1"/>
</dbReference>
<dbReference type="InterPro" id="IPR049551">
    <property type="entry name" value="PKS_DH_C"/>
</dbReference>
<dbReference type="InterPro" id="IPR002364">
    <property type="entry name" value="Quin_OxRdtase/zeta-crystal_CS"/>
</dbReference>
<dbReference type="InterPro" id="IPR016036">
    <property type="entry name" value="Malonyl_transacylase_ACP-bd"/>
</dbReference>
<dbReference type="Gene3D" id="1.10.1200.10">
    <property type="entry name" value="ACP-like"/>
    <property type="match status" value="1"/>
</dbReference>
<dbReference type="InterPro" id="IPR049900">
    <property type="entry name" value="PKS_mFAS_DH"/>
</dbReference>
<evidence type="ECO:0000259" key="6">
    <source>
        <dbReference type="PROSITE" id="PS50075"/>
    </source>
</evidence>
<dbReference type="PROSITE" id="PS01162">
    <property type="entry name" value="QOR_ZETA_CRYSTAL"/>
    <property type="match status" value="1"/>
</dbReference>
<dbReference type="SUPFAM" id="SSF55048">
    <property type="entry name" value="Probable ACP-binding domain of malonyl-CoA ACP transacylase"/>
    <property type="match status" value="1"/>
</dbReference>